<proteinExistence type="predicted"/>
<name>A0A419DAC6_9BACT</name>
<evidence type="ECO:0000259" key="1">
    <source>
        <dbReference type="PROSITE" id="PS51831"/>
    </source>
</evidence>
<feature type="domain" description="HD" evidence="1">
    <location>
        <begin position="26"/>
        <end position="129"/>
    </location>
</feature>
<evidence type="ECO:0000313" key="2">
    <source>
        <dbReference type="EMBL" id="RJO60012.1"/>
    </source>
</evidence>
<dbReference type="SUPFAM" id="SSF109604">
    <property type="entry name" value="HD-domain/PDEase-like"/>
    <property type="match status" value="1"/>
</dbReference>
<gene>
    <name evidence="2" type="ORF">C4544_06610</name>
</gene>
<dbReference type="PROSITE" id="PS51831">
    <property type="entry name" value="HD"/>
    <property type="match status" value="1"/>
</dbReference>
<dbReference type="InterPro" id="IPR006674">
    <property type="entry name" value="HD_domain"/>
</dbReference>
<dbReference type="PANTHER" id="PTHR33594:SF1">
    <property type="entry name" value="HD_PDEASE DOMAIN-CONTAINING PROTEIN"/>
    <property type="match status" value="1"/>
</dbReference>
<comment type="caution">
    <text evidence="2">The sequence shown here is derived from an EMBL/GenBank/DDBJ whole genome shotgun (WGS) entry which is preliminary data.</text>
</comment>
<evidence type="ECO:0000313" key="3">
    <source>
        <dbReference type="Proteomes" id="UP000285655"/>
    </source>
</evidence>
<dbReference type="Gene3D" id="1.20.58.1910">
    <property type="match status" value="1"/>
</dbReference>
<dbReference type="Gene3D" id="1.10.472.50">
    <property type="entry name" value="HD-domain/PDEase-like"/>
    <property type="match status" value="1"/>
</dbReference>
<reference evidence="2 3" key="1">
    <citation type="journal article" date="2017" name="ISME J.">
        <title>Energy and carbon metabolisms in a deep terrestrial subsurface fluid microbial community.</title>
        <authorList>
            <person name="Momper L."/>
            <person name="Jungbluth S.P."/>
            <person name="Lee M.D."/>
            <person name="Amend J.P."/>
        </authorList>
    </citation>
    <scope>NUCLEOTIDE SEQUENCE [LARGE SCALE GENOMIC DNA]</scope>
    <source>
        <strain evidence="2">SURF_29</strain>
    </source>
</reference>
<accession>A0A419DAC6</accession>
<dbReference type="Pfam" id="PF01966">
    <property type="entry name" value="HD"/>
    <property type="match status" value="1"/>
</dbReference>
<organism evidence="2 3">
    <name type="scientific">candidate division WS5 bacterium</name>
    <dbReference type="NCBI Taxonomy" id="2093353"/>
    <lineage>
        <taxon>Bacteria</taxon>
        <taxon>candidate division WS5</taxon>
    </lineage>
</organism>
<dbReference type="Proteomes" id="UP000285655">
    <property type="component" value="Unassembled WGS sequence"/>
</dbReference>
<dbReference type="AlphaFoldDB" id="A0A419DAC6"/>
<dbReference type="InterPro" id="IPR003607">
    <property type="entry name" value="HD/PDEase_dom"/>
</dbReference>
<dbReference type="CDD" id="cd00077">
    <property type="entry name" value="HDc"/>
    <property type="match status" value="1"/>
</dbReference>
<protein>
    <submittedName>
        <fullName evidence="2">HD domain-containing protein</fullName>
    </submittedName>
</protein>
<dbReference type="EMBL" id="QZJW01000055">
    <property type="protein sequence ID" value="RJO60012.1"/>
    <property type="molecule type" value="Genomic_DNA"/>
</dbReference>
<sequence>MNKQEIIEKTANFVKERLESDSSGHDWWHTYRVWRLAKHISEHENANHLVVELTALLHDIADWKLHDGDMKVGPKQAQEWLEILEVNKDDIYKVCDIIEKIPFKGAESNVPTDSIEASIVQDADRLDGIGAIGIARCFMFGGVKNLPMHNPDKSPNPSLKKEEYENIMRDTNTQINHFYEKLLLLKDLMNTDTGKKIAENRHKIMEDYLKEFFKEWEGEDLKS</sequence>
<dbReference type="SMART" id="SM00471">
    <property type="entry name" value="HDc"/>
    <property type="match status" value="1"/>
</dbReference>
<dbReference type="PANTHER" id="PTHR33594">
    <property type="entry name" value="SUPERFAMILY HYDROLASE, PUTATIVE (AFU_ORTHOLOGUE AFUA_1G03035)-RELATED"/>
    <property type="match status" value="1"/>
</dbReference>